<dbReference type="Pfam" id="PF02902">
    <property type="entry name" value="Peptidase_C48"/>
    <property type="match status" value="1"/>
</dbReference>
<dbReference type="Gene3D" id="3.40.395.10">
    <property type="entry name" value="Adenoviral Proteinase, Chain A"/>
    <property type="match status" value="1"/>
</dbReference>
<evidence type="ECO:0000256" key="3">
    <source>
        <dbReference type="ARBA" id="ARBA00022801"/>
    </source>
</evidence>
<dbReference type="GO" id="GO:0016926">
    <property type="term" value="P:protein desumoylation"/>
    <property type="evidence" value="ECO:0007669"/>
    <property type="project" value="UniProtKB-ARBA"/>
</dbReference>
<accession>A0AAV7EBW3</accession>
<dbReference type="Proteomes" id="UP000825729">
    <property type="component" value="Unassembled WGS sequence"/>
</dbReference>
<comment type="caution">
    <text evidence="6">The sequence shown here is derived from an EMBL/GenBank/DDBJ whole genome shotgun (WGS) entry which is preliminary data.</text>
</comment>
<dbReference type="GO" id="GO:0006508">
    <property type="term" value="P:proteolysis"/>
    <property type="evidence" value="ECO:0007669"/>
    <property type="project" value="UniProtKB-KW"/>
</dbReference>
<dbReference type="PANTHER" id="PTHR46915">
    <property type="entry name" value="UBIQUITIN-LIKE PROTEASE 4-RELATED"/>
    <property type="match status" value="1"/>
</dbReference>
<organism evidence="6 7">
    <name type="scientific">Aristolochia fimbriata</name>
    <name type="common">White veined hardy Dutchman's pipe vine</name>
    <dbReference type="NCBI Taxonomy" id="158543"/>
    <lineage>
        <taxon>Eukaryota</taxon>
        <taxon>Viridiplantae</taxon>
        <taxon>Streptophyta</taxon>
        <taxon>Embryophyta</taxon>
        <taxon>Tracheophyta</taxon>
        <taxon>Spermatophyta</taxon>
        <taxon>Magnoliopsida</taxon>
        <taxon>Magnoliidae</taxon>
        <taxon>Piperales</taxon>
        <taxon>Aristolochiaceae</taxon>
        <taxon>Aristolochia</taxon>
    </lineage>
</organism>
<gene>
    <name evidence="6" type="ORF">H6P81_012431</name>
</gene>
<evidence type="ECO:0000256" key="2">
    <source>
        <dbReference type="ARBA" id="ARBA00022670"/>
    </source>
</evidence>
<comment type="similarity">
    <text evidence="1">Belongs to the peptidase C48 family.</text>
</comment>
<name>A0AAV7EBW3_ARIFI</name>
<dbReference type="PROSITE" id="PS50600">
    <property type="entry name" value="ULP_PROTEASE"/>
    <property type="match status" value="1"/>
</dbReference>
<keyword evidence="3" id="KW-0378">Hydrolase</keyword>
<keyword evidence="2" id="KW-0645">Protease</keyword>
<dbReference type="GO" id="GO:0008234">
    <property type="term" value="F:cysteine-type peptidase activity"/>
    <property type="evidence" value="ECO:0007669"/>
    <property type="project" value="UniProtKB-KW"/>
</dbReference>
<evidence type="ECO:0000313" key="7">
    <source>
        <dbReference type="Proteomes" id="UP000825729"/>
    </source>
</evidence>
<dbReference type="InterPro" id="IPR003653">
    <property type="entry name" value="Peptidase_C48_C"/>
</dbReference>
<reference evidence="6 7" key="1">
    <citation type="submission" date="2021-07" db="EMBL/GenBank/DDBJ databases">
        <title>The Aristolochia fimbriata genome: insights into angiosperm evolution, floral development and chemical biosynthesis.</title>
        <authorList>
            <person name="Jiao Y."/>
        </authorList>
    </citation>
    <scope>NUCLEOTIDE SEQUENCE [LARGE SCALE GENOMIC DNA]</scope>
    <source>
        <strain evidence="6">IBCAS-2021</strain>
        <tissue evidence="6">Leaf</tissue>
    </source>
</reference>
<keyword evidence="4" id="KW-0788">Thiol protease</keyword>
<evidence type="ECO:0000256" key="1">
    <source>
        <dbReference type="ARBA" id="ARBA00005234"/>
    </source>
</evidence>
<sequence>MGKGKGEKEKEKKIPVIDLCSPSSVEQMPLQRISGRSTNGSPGVVGLSSRRAIRKCSNINQKKKLDTHKFQLYLEKMWKEVPEHKKKSHVYLDCLWFHLYNKKRSDKPKVLKWIVQKNIFSWNYVFVPIVCWHHWSLLILCNLSEDLMAGEPCMLLLDSLGKTNAKFLETQIRKFLCDIYKGASGLEEMEQIQKIPLLMPKVMKQRNNDECGIFVLYFIHLFLRDDLEKFRVSEVDQYFVKEVWHDYEQQKIFSQKLSQLNDSVYVRTPGLYQFMIHLRIDFASGSVLFDMTDSLVAFPKSCTLVLLLSSQLCTESEAKVCLCT</sequence>
<keyword evidence="7" id="KW-1185">Reference proteome</keyword>
<dbReference type="PANTHER" id="PTHR46915:SF6">
    <property type="entry name" value="CYSTEINE PROTEINASES SUPERFAMILY PROTEIN"/>
    <property type="match status" value="1"/>
</dbReference>
<proteinExistence type="inferred from homology"/>
<evidence type="ECO:0000256" key="4">
    <source>
        <dbReference type="ARBA" id="ARBA00022807"/>
    </source>
</evidence>
<dbReference type="SUPFAM" id="SSF54001">
    <property type="entry name" value="Cysteine proteinases"/>
    <property type="match status" value="1"/>
</dbReference>
<feature type="domain" description="Ubiquitin-like protease family profile" evidence="5">
    <location>
        <begin position="49"/>
        <end position="222"/>
    </location>
</feature>
<dbReference type="AlphaFoldDB" id="A0AAV7EBW3"/>
<dbReference type="InterPro" id="IPR038765">
    <property type="entry name" value="Papain-like_cys_pep_sf"/>
</dbReference>
<protein>
    <recommendedName>
        <fullName evidence="5">Ubiquitin-like protease family profile domain-containing protein</fullName>
    </recommendedName>
</protein>
<evidence type="ECO:0000313" key="6">
    <source>
        <dbReference type="EMBL" id="KAG9446303.1"/>
    </source>
</evidence>
<dbReference type="EMBL" id="JAINDJ010000005">
    <property type="protein sequence ID" value="KAG9446303.1"/>
    <property type="molecule type" value="Genomic_DNA"/>
</dbReference>
<evidence type="ECO:0000259" key="5">
    <source>
        <dbReference type="PROSITE" id="PS50600"/>
    </source>
</evidence>